<keyword evidence="2" id="KW-0547">Nucleotide-binding</keyword>
<feature type="domain" description="Cas10/Cmr2 second palm" evidence="6">
    <location>
        <begin position="528"/>
        <end position="652"/>
    </location>
</feature>
<name>H6QA30_PYROT</name>
<dbReference type="HOGENOM" id="CLU_371178_0_0_2"/>
<protein>
    <submittedName>
        <fullName evidence="7">CRISPR-associated protein Cas10/Csm1, subtype III-A/MTUBE</fullName>
    </submittedName>
</protein>
<accession>H6QA30</accession>
<dbReference type="InterPro" id="IPR013408">
    <property type="entry name" value="Cas10/Csm1"/>
</dbReference>
<dbReference type="KEGG" id="pog:Pogu_1125"/>
<evidence type="ECO:0000313" key="7">
    <source>
        <dbReference type="EMBL" id="AFA39152.1"/>
    </source>
</evidence>
<evidence type="ECO:0000256" key="2">
    <source>
        <dbReference type="ARBA" id="ARBA00022741"/>
    </source>
</evidence>
<dbReference type="AlphaFoldDB" id="H6QA30"/>
<feature type="domain" description="Csm1 subunit" evidence="5">
    <location>
        <begin position="248"/>
        <end position="331"/>
    </location>
</feature>
<dbReference type="InterPro" id="IPR052117">
    <property type="entry name" value="Cas10/Csm1_subtype-III-A"/>
</dbReference>
<keyword evidence="1" id="KW-0808">Transferase</keyword>
<dbReference type="GO" id="GO:0051607">
    <property type="term" value="P:defense response to virus"/>
    <property type="evidence" value="ECO:0007669"/>
    <property type="project" value="UniProtKB-KW"/>
</dbReference>
<dbReference type="STRING" id="698757.Pogu_1125"/>
<dbReference type="SUPFAM" id="SSF109604">
    <property type="entry name" value="HD-domain/PDEase-like"/>
    <property type="match status" value="1"/>
</dbReference>
<keyword evidence="3" id="KW-0051">Antiviral defense</keyword>
<sequence length="806" mass="89364">MSGAKEYREYVIAALLHDVGKLIRRAKLCSGEGAKRHVEHSVEFVEMLSNVLRKAGLDVDLVKRLVERHHEGGFGIAPYDRAAAPERMPGDEESGRGLAIPGRGEHQIPLLVYGPEGEELYVPPCPLPETLDEAEALKPCRGANCLPPEAVCACYKKAYSELMRLAGELDKLVLSYPQLVETLIHVLKTTTIFVPAAVYGVEKPDTSLFAHSILAAALASTGGEFVLASIDVGRIQEYIARARTVMWAMSILRGRSLRITMLQKLAARRLIEEVNKILGGDVVTHANILIDTGGEVLLILPKIEGLDKIAEKIEEELLEESEGQLALYINFTGPYKLEDIAKFRDIATAHFRSNIERKLKFRLYPKLTQLKEANAYSQHGAYKFHNHTCEFCGRPAKIEKVEREGAEESMELCPLCKEEFHIGLAARNLRAVIITKDLDLEKIRDAGCSLSKMKALGFDVVYAGGDCDPAQLTSHARGGALYAVNTRRFIAGAPGTAYGFIYTNQHIPKDELGPASLQEIEELEAAAAFVKLDANAIGARKSRALERPTLLITFSTAVSMAYELYPALLADTSRYRERVYVIYSGGDDGILAGDLSALGYVAKVAEYAEAWGFHTAIGVKIGPYNYPIYYAFTETEERLEEAKEIDRRSSIAVLAEIPTPWGRQKTVMYVDAKTLWDIYNRAEAQELVYEDEELDRASRIIYAKLLELRKAAELCGENDLVARRTAAKALIELGYFINRRGDEATRIMEITSLPADPAQFAKFYAPLLKCDRQKLPALIAELNKGIVTINLLHLKSKSRVSRSPTS</sequence>
<evidence type="ECO:0000259" key="4">
    <source>
        <dbReference type="Pfam" id="PF01966"/>
    </source>
</evidence>
<keyword evidence="8" id="KW-1185">Reference proteome</keyword>
<dbReference type="Pfam" id="PF18211">
    <property type="entry name" value="Csm1_B"/>
    <property type="match status" value="1"/>
</dbReference>
<dbReference type="PANTHER" id="PTHR36528">
    <property type="entry name" value="CRISPR SYSTEM SINGLE-STRAND-SPECIFIC DEOXYRIBONUCLEASE CAS10/CSM1 (SUBTYPE III-A)"/>
    <property type="match status" value="1"/>
</dbReference>
<evidence type="ECO:0000256" key="1">
    <source>
        <dbReference type="ARBA" id="ARBA00022679"/>
    </source>
</evidence>
<dbReference type="NCBIfam" id="TIGR02578">
    <property type="entry name" value="cas_TM1811_Csm1"/>
    <property type="match status" value="1"/>
</dbReference>
<dbReference type="InterPro" id="IPR041062">
    <property type="entry name" value="Csm1_B"/>
</dbReference>
<gene>
    <name evidence="7" type="ordered locus">Pogu_1125</name>
</gene>
<evidence type="ECO:0000259" key="6">
    <source>
        <dbReference type="Pfam" id="PF22335"/>
    </source>
</evidence>
<reference evidence="7 8" key="1">
    <citation type="journal article" date="2012" name="Stand. Genomic Sci.">
        <title>Complete genome sequence of Pyrobaculum oguniense.</title>
        <authorList>
            <person name="Bernick D.L."/>
            <person name="Karplus K."/>
            <person name="Lui L.M."/>
            <person name="Coker J.K."/>
            <person name="Murphy J.N."/>
            <person name="Chan P.P."/>
            <person name="Cozen A.E."/>
            <person name="Lowe T.M."/>
        </authorList>
    </citation>
    <scope>NUCLEOTIDE SEQUENCE [LARGE SCALE GENOMIC DNA]</scope>
    <source>
        <strain evidence="7 8">TE7</strain>
    </source>
</reference>
<proteinExistence type="predicted"/>
<dbReference type="Pfam" id="PF22335">
    <property type="entry name" value="Cas10-Cmr2_palm2"/>
    <property type="match status" value="1"/>
</dbReference>
<feature type="domain" description="HD" evidence="4">
    <location>
        <begin position="10"/>
        <end position="75"/>
    </location>
</feature>
<evidence type="ECO:0000259" key="5">
    <source>
        <dbReference type="Pfam" id="PF18211"/>
    </source>
</evidence>
<organism evidence="7 8">
    <name type="scientific">Pyrobaculum oguniense (strain DSM 13380 / JCM 10595 / TE7)</name>
    <dbReference type="NCBI Taxonomy" id="698757"/>
    <lineage>
        <taxon>Archaea</taxon>
        <taxon>Thermoproteota</taxon>
        <taxon>Thermoprotei</taxon>
        <taxon>Thermoproteales</taxon>
        <taxon>Thermoproteaceae</taxon>
        <taxon>Pyrobaculum</taxon>
    </lineage>
</organism>
<dbReference type="GO" id="GO:0000166">
    <property type="term" value="F:nucleotide binding"/>
    <property type="evidence" value="ECO:0007669"/>
    <property type="project" value="UniProtKB-KW"/>
</dbReference>
<dbReference type="InterPro" id="IPR054767">
    <property type="entry name" value="Cas10-Cmr2_palm2"/>
</dbReference>
<evidence type="ECO:0000256" key="3">
    <source>
        <dbReference type="ARBA" id="ARBA00023118"/>
    </source>
</evidence>
<dbReference type="Proteomes" id="UP000009062">
    <property type="component" value="Chromosome"/>
</dbReference>
<dbReference type="Pfam" id="PF01966">
    <property type="entry name" value="HD"/>
    <property type="match status" value="1"/>
</dbReference>
<dbReference type="Gene3D" id="3.30.70.270">
    <property type="match status" value="1"/>
</dbReference>
<dbReference type="PANTHER" id="PTHR36528:SF1">
    <property type="entry name" value="CRISPR SYSTEM SINGLE-STRAND-SPECIFIC DEOXYRIBONUCLEASE CAS10_CSM1 (SUBTYPE III-A)"/>
    <property type="match status" value="1"/>
</dbReference>
<dbReference type="InterPro" id="IPR006674">
    <property type="entry name" value="HD_domain"/>
</dbReference>
<dbReference type="EMBL" id="CP003316">
    <property type="protein sequence ID" value="AFA39152.1"/>
    <property type="molecule type" value="Genomic_DNA"/>
</dbReference>
<dbReference type="GO" id="GO:0016740">
    <property type="term" value="F:transferase activity"/>
    <property type="evidence" value="ECO:0007669"/>
    <property type="project" value="UniProtKB-KW"/>
</dbReference>
<evidence type="ECO:0000313" key="8">
    <source>
        <dbReference type="Proteomes" id="UP000009062"/>
    </source>
</evidence>
<dbReference type="InterPro" id="IPR043128">
    <property type="entry name" value="Rev_trsase/Diguanyl_cyclase"/>
</dbReference>
<dbReference type="eggNOG" id="arCOG02666">
    <property type="taxonomic scope" value="Archaea"/>
</dbReference>